<organism evidence="7 8">
    <name type="scientific">Clytia hemisphaerica</name>
    <dbReference type="NCBI Taxonomy" id="252671"/>
    <lineage>
        <taxon>Eukaryota</taxon>
        <taxon>Metazoa</taxon>
        <taxon>Cnidaria</taxon>
        <taxon>Hydrozoa</taxon>
        <taxon>Hydroidolina</taxon>
        <taxon>Leptothecata</taxon>
        <taxon>Obeliida</taxon>
        <taxon>Clytiidae</taxon>
        <taxon>Clytia</taxon>
    </lineage>
</organism>
<keyword evidence="4" id="KW-0560">Oxidoreductase</keyword>
<dbReference type="InterPro" id="IPR001017">
    <property type="entry name" value="DH_E1"/>
</dbReference>
<dbReference type="NCBIfam" id="NF006914">
    <property type="entry name" value="PRK09404.1"/>
    <property type="match status" value="1"/>
</dbReference>
<dbReference type="PANTHER" id="PTHR23152">
    <property type="entry name" value="2-OXOGLUTARATE DEHYDROGENASE"/>
    <property type="match status" value="1"/>
</dbReference>
<dbReference type="Gene3D" id="3.40.50.970">
    <property type="match status" value="1"/>
</dbReference>
<dbReference type="Pfam" id="PF02779">
    <property type="entry name" value="Transket_pyr"/>
    <property type="match status" value="1"/>
</dbReference>
<comment type="cofactor">
    <cofactor evidence="1">
        <name>thiamine diphosphate</name>
        <dbReference type="ChEBI" id="CHEBI:58937"/>
    </cofactor>
</comment>
<reference evidence="7" key="1">
    <citation type="submission" date="2021-01" db="UniProtKB">
        <authorList>
            <consortium name="EnsemblMetazoa"/>
        </authorList>
    </citation>
    <scope>IDENTIFICATION</scope>
</reference>
<evidence type="ECO:0000313" key="7">
    <source>
        <dbReference type="EnsemblMetazoa" id="CLYHEMP023464.1"/>
    </source>
</evidence>
<evidence type="ECO:0000256" key="3">
    <source>
        <dbReference type="ARBA" id="ARBA00022946"/>
    </source>
</evidence>
<dbReference type="InterPro" id="IPR011603">
    <property type="entry name" value="2oxoglutarate_DH_E1"/>
</dbReference>
<dbReference type="InterPro" id="IPR029061">
    <property type="entry name" value="THDP-binding"/>
</dbReference>
<evidence type="ECO:0000256" key="1">
    <source>
        <dbReference type="ARBA" id="ARBA00001964"/>
    </source>
</evidence>
<dbReference type="Gene3D" id="3.40.50.12470">
    <property type="match status" value="1"/>
</dbReference>
<dbReference type="Gene3D" id="3.40.50.11610">
    <property type="entry name" value="Multifunctional 2-oxoglutarate metabolism enzyme, C-terminal domain"/>
    <property type="match status" value="1"/>
</dbReference>
<protein>
    <recommendedName>
        <fullName evidence="6">Transketolase-like pyrimidine-binding domain-containing protein</fullName>
    </recommendedName>
</protein>
<name>A0A7M5XIJ9_9CNID</name>
<dbReference type="AlphaFoldDB" id="A0A7M5XIJ9"/>
<accession>A0A7M5XIJ9</accession>
<dbReference type="EnsemblMetazoa" id="CLYHEMT023464.1">
    <property type="protein sequence ID" value="CLYHEMP023464.1"/>
    <property type="gene ID" value="CLYHEMG023464"/>
</dbReference>
<comment type="similarity">
    <text evidence="2">Belongs to the alpha-ketoglutarate dehydrogenase family.</text>
</comment>
<dbReference type="PIRSF" id="PIRSF000157">
    <property type="entry name" value="Oxoglu_dh_E1"/>
    <property type="match status" value="1"/>
</dbReference>
<keyword evidence="5" id="KW-0786">Thiamine pyrophosphate</keyword>
<sequence>MNRINYLKRCYRLNIKRSYQSQVVTHGVLRSRLEKTTKQKDPVIQSKEDAHNYLRKNSQFIATVDPLGLREREDGIMSTIFNEFSSQEAEHLKNTYCQNVAFDLEHLNDEDEKAWLYHQIENSSFELTKEKQKEICAHLLKSQVFENFLAKRFPTLKRYSGEGAESMLAMFEELFHISSKSGTNEVMISIPHRGRLALLTGMLNYPNKALFSKLKGNPEFHSSLRFIGDVSSHLTSSTDLNYNDKNIHVTMVPNPSHLEASHPVIMGKARSRFLTKQQAYYNGENENSEDELLNILSIQVHGDAAMAGQGIVMETFALASLPHFEVGGSVHLVVNNQLGFTTPHERASTAGHSSDIAKMISAPIIHVNGDSPEDVAKVTKLAVDYRNKFKKDVVINMLCFRRWGHNELDDPTFTNPAMYDVIHQRESVPDLYKKKLIQDGVVTETEIESIESEYYALLDEQLKDADRQVEPAWKPFEDNWKGIQQASHQSASTWDTGCDIDLLKFVGARSTCFPDQFNIHQHLEKTFCEARMKKIESGENIDWATAEALAIGSLLMQGHHVRISGQDVGRGTFSHRHSMLVDQKNNELYIPLNHMSKQQSGCLEVVNSLLSEEAVLAYEYGMSIENPKHLVIWEAQFGDFFNGAQIIIDTYIANAEAKWLLQSGLVMLLPHGMDGAGPDHSSSKIERFLQMSDSKEDGVDSDDVNMQIVNPTTAAQYFHLLRRQQIRNFRKPLIVASPKLILRMSAASSTLSDLVPGTHFKPVIGDSSPDMDKIDTVVFCSGKHYYELAKQRTKQSKQNVAIVRLD</sequence>
<dbReference type="InterPro" id="IPR031717">
    <property type="entry name" value="ODO-1/KGD_C"/>
</dbReference>
<dbReference type="Pfam" id="PF16870">
    <property type="entry name" value="OxoGdeHyase_C"/>
    <property type="match status" value="1"/>
</dbReference>
<dbReference type="SUPFAM" id="SSF52518">
    <property type="entry name" value="Thiamin diphosphate-binding fold (THDP-binding)"/>
    <property type="match status" value="2"/>
</dbReference>
<evidence type="ECO:0000256" key="2">
    <source>
        <dbReference type="ARBA" id="ARBA00006936"/>
    </source>
</evidence>
<evidence type="ECO:0000256" key="4">
    <source>
        <dbReference type="ARBA" id="ARBA00023002"/>
    </source>
</evidence>
<dbReference type="SMART" id="SM00861">
    <property type="entry name" value="Transket_pyr"/>
    <property type="match status" value="1"/>
</dbReference>
<feature type="domain" description="Transketolase-like pyrimidine-binding" evidence="6">
    <location>
        <begin position="541"/>
        <end position="744"/>
    </location>
</feature>
<dbReference type="InterPro" id="IPR042179">
    <property type="entry name" value="KGD_C_sf"/>
</dbReference>
<keyword evidence="8" id="KW-1185">Reference proteome</keyword>
<dbReference type="Proteomes" id="UP000594262">
    <property type="component" value="Unplaced"/>
</dbReference>
<evidence type="ECO:0000256" key="5">
    <source>
        <dbReference type="ARBA" id="ARBA00023052"/>
    </source>
</evidence>
<dbReference type="GO" id="GO:0030976">
    <property type="term" value="F:thiamine pyrophosphate binding"/>
    <property type="evidence" value="ECO:0007669"/>
    <property type="project" value="InterPro"/>
</dbReference>
<evidence type="ECO:0000259" key="6">
    <source>
        <dbReference type="SMART" id="SM00861"/>
    </source>
</evidence>
<proteinExistence type="inferred from homology"/>
<dbReference type="PANTHER" id="PTHR23152:SF4">
    <property type="entry name" value="2-OXOADIPATE DEHYDROGENASE COMPLEX COMPONENT E1"/>
    <property type="match status" value="1"/>
</dbReference>
<dbReference type="InterPro" id="IPR005475">
    <property type="entry name" value="Transketolase-like_Pyr-bd"/>
</dbReference>
<keyword evidence="3" id="KW-0809">Transit peptide</keyword>
<dbReference type="OrthoDB" id="5966088at2759"/>
<dbReference type="CDD" id="cd02016">
    <property type="entry name" value="TPP_E1_OGDC_like"/>
    <property type="match status" value="1"/>
</dbReference>
<dbReference type="Pfam" id="PF00676">
    <property type="entry name" value="E1_dh"/>
    <property type="match status" value="1"/>
</dbReference>
<evidence type="ECO:0000313" key="8">
    <source>
        <dbReference type="Proteomes" id="UP000594262"/>
    </source>
</evidence>
<dbReference type="GO" id="GO:0016624">
    <property type="term" value="F:oxidoreductase activity, acting on the aldehyde or oxo group of donors, disulfide as acceptor"/>
    <property type="evidence" value="ECO:0007669"/>
    <property type="project" value="InterPro"/>
</dbReference>